<comment type="subcellular location">
    <subcellularLocation>
        <location evidence="1">Cell membrane</location>
        <topology evidence="1">Multi-pass membrane protein</topology>
    </subcellularLocation>
</comment>
<accession>A0A6I1MWD2</accession>
<proteinExistence type="predicted"/>
<evidence type="ECO:0000256" key="1">
    <source>
        <dbReference type="ARBA" id="ARBA00004651"/>
    </source>
</evidence>
<keyword evidence="2" id="KW-1003">Cell membrane</keyword>
<evidence type="ECO:0000256" key="5">
    <source>
        <dbReference type="ARBA" id="ARBA00023136"/>
    </source>
</evidence>
<dbReference type="EMBL" id="WHJC01000226">
    <property type="protein sequence ID" value="MPQ44479.1"/>
    <property type="molecule type" value="Genomic_DNA"/>
</dbReference>
<evidence type="ECO:0000256" key="2">
    <source>
        <dbReference type="ARBA" id="ARBA00022475"/>
    </source>
</evidence>
<evidence type="ECO:0000313" key="8">
    <source>
        <dbReference type="Proteomes" id="UP000430345"/>
    </source>
</evidence>
<dbReference type="InterPro" id="IPR050833">
    <property type="entry name" value="Poly_Biosynth_Transport"/>
</dbReference>
<evidence type="ECO:0000313" key="7">
    <source>
        <dbReference type="EMBL" id="MPQ44479.1"/>
    </source>
</evidence>
<comment type="caution">
    <text evidence="7">The sequence shown here is derived from an EMBL/GenBank/DDBJ whole genome shotgun (WGS) entry which is preliminary data.</text>
</comment>
<dbReference type="Proteomes" id="UP000430345">
    <property type="component" value="Unassembled WGS sequence"/>
</dbReference>
<keyword evidence="5 6" id="KW-0472">Membrane</keyword>
<organism evidence="7 8">
    <name type="scientific">Clostridium tarantellae</name>
    <dbReference type="NCBI Taxonomy" id="39493"/>
    <lineage>
        <taxon>Bacteria</taxon>
        <taxon>Bacillati</taxon>
        <taxon>Bacillota</taxon>
        <taxon>Clostridia</taxon>
        <taxon>Eubacteriales</taxon>
        <taxon>Clostridiaceae</taxon>
        <taxon>Clostridium</taxon>
    </lineage>
</organism>
<feature type="transmembrane region" description="Helical" evidence="6">
    <location>
        <begin position="20"/>
        <end position="40"/>
    </location>
</feature>
<sequence>MQFNKILLELITMKLIKKFLEFAIGNIVVLILGLVSSPLITRLINPIEMGKIGIINTLVNLLILIALIGLDQAYIRYYYDELKENRTQLLKICIKTPFIISMILSIFIIIFYKLISNYIIG</sequence>
<evidence type="ECO:0000256" key="6">
    <source>
        <dbReference type="SAM" id="Phobius"/>
    </source>
</evidence>
<keyword evidence="8" id="KW-1185">Reference proteome</keyword>
<feature type="transmembrane region" description="Helical" evidence="6">
    <location>
        <begin position="96"/>
        <end position="115"/>
    </location>
</feature>
<evidence type="ECO:0000256" key="4">
    <source>
        <dbReference type="ARBA" id="ARBA00022989"/>
    </source>
</evidence>
<gene>
    <name evidence="7" type="ORF">GBZ86_12025</name>
</gene>
<feature type="non-terminal residue" evidence="7">
    <location>
        <position position="121"/>
    </location>
</feature>
<dbReference type="PANTHER" id="PTHR30250:SF11">
    <property type="entry name" value="O-ANTIGEN TRANSPORTER-RELATED"/>
    <property type="match status" value="1"/>
</dbReference>
<evidence type="ECO:0000256" key="3">
    <source>
        <dbReference type="ARBA" id="ARBA00022692"/>
    </source>
</evidence>
<keyword evidence="4 6" id="KW-1133">Transmembrane helix</keyword>
<dbReference type="AlphaFoldDB" id="A0A6I1MWD2"/>
<reference evidence="7 8" key="1">
    <citation type="submission" date="2019-10" db="EMBL/GenBank/DDBJ databases">
        <title>The Genome Sequence of Clostridium tarantellae Isolated from Fish Brain.</title>
        <authorList>
            <person name="Bano L."/>
            <person name="Kiel M."/>
            <person name="Sales G."/>
            <person name="Doxey A.C."/>
            <person name="Mansfield M.J."/>
            <person name="Schiavone M."/>
            <person name="Rossetto O."/>
            <person name="Pirazzini M."/>
            <person name="Dobrindt U."/>
            <person name="Montecucco C."/>
        </authorList>
    </citation>
    <scope>NUCLEOTIDE SEQUENCE [LARGE SCALE GENOMIC DNA]</scope>
    <source>
        <strain evidence="7 8">DSM 3997</strain>
    </source>
</reference>
<feature type="transmembrane region" description="Helical" evidence="6">
    <location>
        <begin position="52"/>
        <end position="75"/>
    </location>
</feature>
<name>A0A6I1MWD2_9CLOT</name>
<protein>
    <submittedName>
        <fullName evidence="7">Oligosaccharide flippase family protein</fullName>
    </submittedName>
</protein>
<dbReference type="GO" id="GO:0005886">
    <property type="term" value="C:plasma membrane"/>
    <property type="evidence" value="ECO:0007669"/>
    <property type="project" value="UniProtKB-SubCell"/>
</dbReference>
<keyword evidence="3 6" id="KW-0812">Transmembrane</keyword>
<dbReference type="PANTHER" id="PTHR30250">
    <property type="entry name" value="PST FAMILY PREDICTED COLANIC ACID TRANSPORTER"/>
    <property type="match status" value="1"/>
</dbReference>